<organism evidence="1 2">
    <name type="scientific">Desulfotignum balticum</name>
    <dbReference type="NCBI Taxonomy" id="115781"/>
    <lineage>
        <taxon>Bacteria</taxon>
        <taxon>Pseudomonadati</taxon>
        <taxon>Thermodesulfobacteriota</taxon>
        <taxon>Desulfobacteria</taxon>
        <taxon>Desulfobacterales</taxon>
        <taxon>Desulfobacteraceae</taxon>
        <taxon>Desulfotignum</taxon>
    </lineage>
</organism>
<dbReference type="AlphaFoldDB" id="A0A931D013"/>
<evidence type="ECO:0000313" key="2">
    <source>
        <dbReference type="Proteomes" id="UP000706172"/>
    </source>
</evidence>
<sequence>MKHNADTIVSLFISCFMSELLQDSDALAGMTPGQQALLQTVCRTAVRDALELSAPGSAQQVPATQMSEICPLECSCESPCAC</sequence>
<name>A0A931D013_9BACT</name>
<evidence type="ECO:0000313" key="1">
    <source>
        <dbReference type="EMBL" id="MBG0780509.1"/>
    </source>
</evidence>
<accession>A0A931D013</accession>
<gene>
    <name evidence="1" type="ORF">H0S81_11365</name>
</gene>
<dbReference type="Proteomes" id="UP000706172">
    <property type="component" value="Unassembled WGS sequence"/>
</dbReference>
<protein>
    <submittedName>
        <fullName evidence="1">Uncharacterized protein</fullName>
    </submittedName>
</protein>
<proteinExistence type="predicted"/>
<dbReference type="EMBL" id="JACCQK010000762">
    <property type="protein sequence ID" value="MBG0780509.1"/>
    <property type="molecule type" value="Genomic_DNA"/>
</dbReference>
<comment type="caution">
    <text evidence="1">The sequence shown here is derived from an EMBL/GenBank/DDBJ whole genome shotgun (WGS) entry which is preliminary data.</text>
</comment>
<reference evidence="1" key="1">
    <citation type="submission" date="2020-07" db="EMBL/GenBank/DDBJ databases">
        <title>Severe corrosion of carbon steel in oil field produced water can be linked to methanogenic archaea containing a special type of NiFe hydrogenase.</title>
        <authorList>
            <person name="Lahme S."/>
            <person name="Mand J."/>
            <person name="Longwell J."/>
            <person name="Smith R."/>
            <person name="Enning D."/>
        </authorList>
    </citation>
    <scope>NUCLEOTIDE SEQUENCE</scope>
    <source>
        <strain evidence="1">MIC098Bin6</strain>
    </source>
</reference>